<organism evidence="2 3">
    <name type="scientific">Apatococcus fuscideae</name>
    <dbReference type="NCBI Taxonomy" id="2026836"/>
    <lineage>
        <taxon>Eukaryota</taxon>
        <taxon>Viridiplantae</taxon>
        <taxon>Chlorophyta</taxon>
        <taxon>core chlorophytes</taxon>
        <taxon>Trebouxiophyceae</taxon>
        <taxon>Chlorellales</taxon>
        <taxon>Chlorellaceae</taxon>
        <taxon>Apatococcus</taxon>
    </lineage>
</organism>
<accession>A0AAW1SMS0</accession>
<comment type="caution">
    <text evidence="2">The sequence shown here is derived from an EMBL/GenBank/DDBJ whole genome shotgun (WGS) entry which is preliminary data.</text>
</comment>
<dbReference type="InterPro" id="IPR021848">
    <property type="entry name" value="HODM_asu-like"/>
</dbReference>
<feature type="compositionally biased region" description="Polar residues" evidence="1">
    <location>
        <begin position="1"/>
        <end position="10"/>
    </location>
</feature>
<evidence type="ECO:0000256" key="1">
    <source>
        <dbReference type="SAM" id="MobiDB-lite"/>
    </source>
</evidence>
<proteinExistence type="predicted"/>
<name>A0AAW1SMS0_9CHLO</name>
<evidence type="ECO:0000313" key="2">
    <source>
        <dbReference type="EMBL" id="KAK9850285.1"/>
    </source>
</evidence>
<dbReference type="AlphaFoldDB" id="A0AAW1SMS0"/>
<keyword evidence="3" id="KW-1185">Reference proteome</keyword>
<evidence type="ECO:0000313" key="3">
    <source>
        <dbReference type="Proteomes" id="UP001485043"/>
    </source>
</evidence>
<evidence type="ECO:0008006" key="4">
    <source>
        <dbReference type="Google" id="ProtNLM"/>
    </source>
</evidence>
<dbReference type="EMBL" id="JALJOV010001293">
    <property type="protein sequence ID" value="KAK9850285.1"/>
    <property type="molecule type" value="Genomic_DNA"/>
</dbReference>
<protein>
    <recommendedName>
        <fullName evidence="4">DUF3445 domain-containing protein</fullName>
    </recommendedName>
</protein>
<dbReference type="Proteomes" id="UP001485043">
    <property type="component" value="Unassembled WGS sequence"/>
</dbReference>
<reference evidence="2 3" key="1">
    <citation type="journal article" date="2024" name="Nat. Commun.">
        <title>Phylogenomics reveals the evolutionary origins of lichenization in chlorophyte algae.</title>
        <authorList>
            <person name="Puginier C."/>
            <person name="Libourel C."/>
            <person name="Otte J."/>
            <person name="Skaloud P."/>
            <person name="Haon M."/>
            <person name="Grisel S."/>
            <person name="Petersen M."/>
            <person name="Berrin J.G."/>
            <person name="Delaux P.M."/>
            <person name="Dal Grande F."/>
            <person name="Keller J."/>
        </authorList>
    </citation>
    <scope>NUCLEOTIDE SEQUENCE [LARGE SCALE GENOMIC DNA]</scope>
    <source>
        <strain evidence="2 3">SAG 2523</strain>
    </source>
</reference>
<feature type="region of interest" description="Disordered" evidence="1">
    <location>
        <begin position="1"/>
        <end position="32"/>
    </location>
</feature>
<dbReference type="Pfam" id="PF11927">
    <property type="entry name" value="HODM_asu-like"/>
    <property type="match status" value="1"/>
</dbReference>
<sequence length="399" mass="44854">MALRQLSQTYPGCRENRGLRPRHLQQPRSTGQQAVCTKSAPTLNSVPGTVVNAGAPLSAYAARSTLVVDKDTSERAARSQLPVNAPEYSAFAKPEYNPYKMSMGLERLEFEDWIEVDEGYREELLLRNKLLDEQRDVVYSSLPIPEADAANREMLQLLANFLPGRFPQLFHRSGRMLTNLVTDMTWNLDDPDLDHLDVCGRLVQEDLCLMADVEGELRFVSGVVCFPQRWTIGEKIGMNMERIHDPVPRFNQQLGRSVGGFMSRLAPGKPFWRINWAVSDNPDLFQPVAEDLIVQTNSGLIWNGEGISAENAGKRLFTRSERETLSRFPQTGAILFSIRTYIRPLQTFVQRPADAARLSQAIRNLPEDIKRYKTMTSTYQSAVDYLDGIVADAAATPGC</sequence>
<gene>
    <name evidence="2" type="ORF">WJX84_004108</name>
</gene>